<comment type="caution">
    <text evidence="2">The sequence shown here is derived from an EMBL/GenBank/DDBJ whole genome shotgun (WGS) entry which is preliminary data.</text>
</comment>
<keyword evidence="3" id="KW-1185">Reference proteome</keyword>
<accession>A0ABQ6FKI1</accession>
<evidence type="ECO:0000313" key="2">
    <source>
        <dbReference type="EMBL" id="GLV54150.1"/>
    </source>
</evidence>
<dbReference type="Proteomes" id="UP001344906">
    <property type="component" value="Unassembled WGS sequence"/>
</dbReference>
<proteinExistence type="predicted"/>
<dbReference type="Gene3D" id="1.10.101.10">
    <property type="entry name" value="PGBD-like superfamily/PGBD"/>
    <property type="match status" value="1"/>
</dbReference>
<dbReference type="EMBL" id="BSRI01000001">
    <property type="protein sequence ID" value="GLV54150.1"/>
    <property type="molecule type" value="Genomic_DNA"/>
</dbReference>
<dbReference type="Pfam" id="PF18413">
    <property type="entry name" value="Neuraminidase"/>
    <property type="match status" value="1"/>
</dbReference>
<dbReference type="PROSITE" id="PS51820">
    <property type="entry name" value="PA14"/>
    <property type="match status" value="1"/>
</dbReference>
<dbReference type="InterPro" id="IPR046839">
    <property type="entry name" value="ABC_toxin_N"/>
</dbReference>
<organism evidence="2 3">
    <name type="scientific">Dictyobacter halimunensis</name>
    <dbReference type="NCBI Taxonomy" id="3026934"/>
    <lineage>
        <taxon>Bacteria</taxon>
        <taxon>Bacillati</taxon>
        <taxon>Chloroflexota</taxon>
        <taxon>Ktedonobacteria</taxon>
        <taxon>Ktedonobacterales</taxon>
        <taxon>Dictyobacteraceae</taxon>
        <taxon>Dictyobacter</taxon>
    </lineage>
</organism>
<gene>
    <name evidence="2" type="ORF">KDH_09990</name>
</gene>
<dbReference type="InterPro" id="IPR037524">
    <property type="entry name" value="PA14/GLEYA"/>
</dbReference>
<protein>
    <recommendedName>
        <fullName evidence="1">PA14 domain-containing protein</fullName>
    </recommendedName>
</protein>
<dbReference type="Gene3D" id="3.90.182.10">
    <property type="entry name" value="Toxin - Anthrax Protective Antigen,domain 1"/>
    <property type="match status" value="1"/>
</dbReference>
<reference evidence="2 3" key="1">
    <citation type="submission" date="2023-02" db="EMBL/GenBank/DDBJ databases">
        <title>Dictyobacter halimunensis sp. nov., a new member of the class Ktedonobacteria from forest soil in a geothermal area.</title>
        <authorList>
            <person name="Rachmania M.K."/>
            <person name="Ningsih F."/>
            <person name="Sakai Y."/>
            <person name="Yabe S."/>
            <person name="Yokota A."/>
            <person name="Sjamsuridzal W."/>
        </authorList>
    </citation>
    <scope>NUCLEOTIDE SEQUENCE [LARGE SCALE GENOMIC DNA]</scope>
    <source>
        <strain evidence="2 3">S3.2.2.5</strain>
    </source>
</reference>
<dbReference type="InterPro" id="IPR036365">
    <property type="entry name" value="PGBD-like_sf"/>
</dbReference>
<name>A0ABQ6FKI1_9CHLR</name>
<sequence>MKPVISPLKAGDHGADVANLQAALLLLIDKGSIQLSEAEVQTFKNLISQEQQAQIYKDGTSKAVALFQQKQHLAQSTGTVDAPTAAALNQMLKDLGALDGAQNGQRPLVAGQVVQDDRTPFRGTVILFYEAEQGSIRLGEDVTDPEGRYTIGYDSGPGLDGAKLRVAAFDPDNRLRADTTLAATKPVEIVNLTVPQEAPFHLVSGQISSRSRAGVGGLRVQIVDKNVGADVQLAEVASAGDGSYRAVFSYAGPKAKADLQARVLLGEKFLGASEVRYNASNVEMLNVVLPAGADAALASEHETLTGTLSTYFQGNLRDLQETDERQDITYLANKSGWDARAVALAALADQFSARTVPAGGAAPAIAPALFYALFRAGLPANEDILYHTDAQTLTTIWNQSAEQGVISPATTGTIPAAVRQFHALSAQKLLTGPALTGVSSLKDLLASSRLTDAQQQQFASLYAANRNDSSAFWQAVGTAFGQDTVQRLQLDGKLAFLTINNAPLMQALHGIAGNQGLSDPLQLAQAGYHRAASWNALLSANTPIPNEIPGDTPEAKRTNYADFLAAQVRLSYPTAAVAQMVKSGELPLTGAAAGVSDQVHAFLTEQQGKFEIGVQPVEQYIARNNVQVAAETVQQVKRLQRVYQIAPGDQAMIGLLKRGVDAAYHVVRYDKETFVQSFAADMGGEDHAALTYDRSVQIHNAVLNITLGYLHARTAPAIGVHSPPSVVDPAPANTGDVIASATLESLFGSMDFCACDHCRSILSPAAYLVDLLLFLHADDQEWSDFCSNWRAGHGGAPYPFASQDAWNVAHQPQDTEISPLNILLSRRPDVEHLPLTCENTNTALPYIDVVNETMEYFVANSQHPLSLNGYLGHDTDESASEDLLASPQFVIGAAYTTLYNERFPLPLPFSQPLENLRRYFNTFEVPLPLAMESLRKAEDLERGANAYGWRDILMEEIGLTRAEYEILTDSHAVPLWRMYGFPAGTADDNVITGLSNAKQFTRRIGITYADLVALLRARFINPNSDLIPKLERLGVSFALLAELKTKNDAATDARFDALLAQLPQPPDPAEYGGDIKGWVKRQDNYDRIMAIITLTDPTATPDACNFDNLEFRYSKPTMGAGDTSTRLGAVEFVRLLRFIRLWKKTGWTIEQTDEAICALYPPPTSSQTFVDTINTVAGLDTGFLTLLPRLGIVTRVIKALNLAPDHDLPSLLACWSDISTWGGTALYRQMFLNPTLLKQDPVFADNGYGQFLTDTGKKLADHVEALRSAFNLSAQEYELIVTALGYNANTALTFPHISAVFRRGWLARTLKLSVREFLLLTQLTGLDPFAAQDPPQPVISQLIELVQSMKERGFRSTAALYLIWNQDLSGKSAPDPAQAAAFVRTLRLGFAAVEAAFAVVDDPDGAITQARMALVYGTDAATFFFGLLNGTLTVEIEFSDPDGTLLSDTVRQAIENAAGKSDAGIPRLAYDDFRKRLSYAGVLTAETRDAIKTAAGSGSAAFATAVDNLYDKNQSVINPFFARYAELQSPYHTYVGDITHAAAEKRADLLQAILPDLVQREKRQQALQMVSVAANTDLARAQAFLDPASSPFPLHAANHNDQPALNDFLALQTQGLSARFYASDTATGAALPAPDIAPELDYSPLVSGVGNPLPANPTPGAPISGTWRGYLEGPESGFFNLYIEADTGAIVTLALDGRQVPLMQENTATPWHNAQPLQLRAGTLYELDVTVEKVRDIVRMQWEWEPKGQGRGVVPARYLYPSVCFDAFKETYIRFLKAASLTADLGLTTGEMAYLATRPDYRINAQGQIDSNGQNWLNALPDADNLHLANPADAAISQHVNAALLTPLRALLDFARIKADISPGDESFLAALKDPVTATQNADSLLFTITRWNPTSLNDVLAHIGGDLAGLGKFDLFRRVYAAFALIQKMGISAQALIQATTNEPTGEMVRTLQAALRARYDAGRWRDIIRPINDEMRGLQRDALVAYILHQMRSHPDSAHIDTPDKLFEYFLMDVQMDPCMQTSRIRHALSSIQLFIERCLMNLEPRVSPAAINAGQWQWMKRYRLWEANRKVYLYPENWLEPELRDDKSPFFKEIESELLQSDITDDSATAALLNYLAKLEEVARLEPCGMYYVEPTNEHGQVIHLVARTAGAHRKYYYRRYEYGYWTPWEQIKLDIEDNPVIPVVWNDRLLLFWLRLLKQGPDAGNAPPRGKRLADLTTNDLPGNPQVSVQAVLCWSEYYNGKWQAAKTSDIARPTTLDTSVPGVFNRAALRLGVAVEEDTLRVYIKDAPVRFYMRGRDGQLHFVEMWPGSFLFYNTHSLPVRGEDIVVPVPPASAPARRRDPAGDYTRDLAFKYSDGTGPDLVREILQTPLPFEVITPKHDLRDSWDAPFLFADSRHVFLVTTQEQSVWIRNYGGYGILEPPGLLQAAQIPPLVVQTAPPPKPKFWGDGGPIGSDSGVIDPVSMQRFVTEDAYIRQGLGTTRNVSYGDRQIGPAGEIANGSV</sequence>
<feature type="domain" description="PA14" evidence="1">
    <location>
        <begin position="1611"/>
        <end position="1758"/>
    </location>
</feature>
<evidence type="ECO:0000259" key="1">
    <source>
        <dbReference type="PROSITE" id="PS51820"/>
    </source>
</evidence>
<dbReference type="InterPro" id="IPR041079">
    <property type="entry name" value="Neuraminidase-like"/>
</dbReference>
<dbReference type="SUPFAM" id="SSF56988">
    <property type="entry name" value="Anthrax protective antigen"/>
    <property type="match status" value="1"/>
</dbReference>
<dbReference type="Pfam" id="PF20220">
    <property type="entry name" value="ABC_toxin_N"/>
    <property type="match status" value="1"/>
</dbReference>
<evidence type="ECO:0000313" key="3">
    <source>
        <dbReference type="Proteomes" id="UP001344906"/>
    </source>
</evidence>
<dbReference type="InterPro" id="IPR036366">
    <property type="entry name" value="PGBDSf"/>
</dbReference>
<dbReference type="RefSeq" id="WP_338247858.1">
    <property type="nucleotide sequence ID" value="NZ_BSRI01000001.1"/>
</dbReference>
<dbReference type="SUPFAM" id="SSF47090">
    <property type="entry name" value="PGBD-like"/>
    <property type="match status" value="1"/>
</dbReference>